<reference evidence="2" key="1">
    <citation type="submission" date="2020-02" db="EMBL/GenBank/DDBJ databases">
        <authorList>
            <person name="Meier V. D."/>
        </authorList>
    </citation>
    <scope>NUCLEOTIDE SEQUENCE</scope>
    <source>
        <strain evidence="2">AVDCRST_MAG55</strain>
    </source>
</reference>
<feature type="compositionally biased region" description="Polar residues" evidence="1">
    <location>
        <begin position="150"/>
        <end position="160"/>
    </location>
</feature>
<evidence type="ECO:0000313" key="2">
    <source>
        <dbReference type="EMBL" id="CAA9431730.1"/>
    </source>
</evidence>
<accession>A0A6J4Q1D2</accession>
<dbReference type="EMBL" id="CADCUZ010000133">
    <property type="protein sequence ID" value="CAA9431730.1"/>
    <property type="molecule type" value="Genomic_DNA"/>
</dbReference>
<sequence length="160" mass="16556">LAAQVPQGDVDGGDGEGRQAPAPDVQQALPHEVPQPLDVVGVLALEQRREVVVDEGLYGAAAAADGVGVAVAREALGAEGQRDQLLSVYGAVARVAHRLQRQAVVGRLDALYLHAALLFRWTTSRGLSPDRLRGRTNSGSTRPVRAPGSSAPNADASTAA</sequence>
<evidence type="ECO:0000256" key="1">
    <source>
        <dbReference type="SAM" id="MobiDB-lite"/>
    </source>
</evidence>
<feature type="region of interest" description="Disordered" evidence="1">
    <location>
        <begin position="129"/>
        <end position="160"/>
    </location>
</feature>
<name>A0A6J4Q1D2_9ACTN</name>
<organism evidence="2">
    <name type="scientific">uncultured Rubrobacteraceae bacterium</name>
    <dbReference type="NCBI Taxonomy" id="349277"/>
    <lineage>
        <taxon>Bacteria</taxon>
        <taxon>Bacillati</taxon>
        <taxon>Actinomycetota</taxon>
        <taxon>Rubrobacteria</taxon>
        <taxon>Rubrobacterales</taxon>
        <taxon>Rubrobacteraceae</taxon>
        <taxon>environmental samples</taxon>
    </lineage>
</organism>
<dbReference type="AlphaFoldDB" id="A0A6J4Q1D2"/>
<feature type="region of interest" description="Disordered" evidence="1">
    <location>
        <begin position="1"/>
        <end position="22"/>
    </location>
</feature>
<proteinExistence type="predicted"/>
<feature type="non-terminal residue" evidence="2">
    <location>
        <position position="1"/>
    </location>
</feature>
<gene>
    <name evidence="2" type="ORF">AVDCRST_MAG55-2707</name>
</gene>
<protein>
    <submittedName>
        <fullName evidence="2">Uncharacterized protein</fullName>
    </submittedName>
</protein>